<keyword evidence="5 7" id="KW-0472">Membrane</keyword>
<feature type="transmembrane region" description="Helical" evidence="7">
    <location>
        <begin position="100"/>
        <end position="119"/>
    </location>
</feature>
<feature type="transmembrane region" description="Helical" evidence="7">
    <location>
        <begin position="67"/>
        <end position="88"/>
    </location>
</feature>
<keyword evidence="9" id="KW-1185">Reference proteome</keyword>
<feature type="binding site" evidence="6">
    <location>
        <position position="121"/>
    </location>
    <ligand>
        <name>Zn(2+)</name>
        <dbReference type="ChEBI" id="CHEBI:29105"/>
    </ligand>
</feature>
<evidence type="ECO:0000256" key="6">
    <source>
        <dbReference type="PIRSR" id="PIRSR604254-1"/>
    </source>
</evidence>
<dbReference type="GO" id="GO:0046872">
    <property type="term" value="F:metal ion binding"/>
    <property type="evidence" value="ECO:0007669"/>
    <property type="project" value="UniProtKB-KW"/>
</dbReference>
<feature type="transmembrane region" description="Helical" evidence="7">
    <location>
        <begin position="139"/>
        <end position="156"/>
    </location>
</feature>
<protein>
    <submittedName>
        <fullName evidence="8">Hemolysin-III related-domain-containing protein</fullName>
    </submittedName>
</protein>
<dbReference type="Pfam" id="PF03006">
    <property type="entry name" value="HlyIII"/>
    <property type="match status" value="1"/>
</dbReference>
<evidence type="ECO:0000256" key="4">
    <source>
        <dbReference type="ARBA" id="ARBA00022989"/>
    </source>
</evidence>
<evidence type="ECO:0000256" key="5">
    <source>
        <dbReference type="ARBA" id="ARBA00023136"/>
    </source>
</evidence>
<feature type="binding site" evidence="6">
    <location>
        <position position="267"/>
    </location>
    <ligand>
        <name>Zn(2+)</name>
        <dbReference type="ChEBI" id="CHEBI:29105"/>
    </ligand>
</feature>
<dbReference type="GO" id="GO:0016020">
    <property type="term" value="C:membrane"/>
    <property type="evidence" value="ECO:0007669"/>
    <property type="project" value="UniProtKB-SubCell"/>
</dbReference>
<dbReference type="OrthoDB" id="529367at2759"/>
<dbReference type="STRING" id="1231657.A0A1Y1YL69"/>
<dbReference type="PANTHER" id="PTHR20855:SF52">
    <property type="entry name" value="ADIPONECTIN RECEPTOR PROTEIN"/>
    <property type="match status" value="1"/>
</dbReference>
<dbReference type="PANTHER" id="PTHR20855">
    <property type="entry name" value="ADIPOR/PROGESTIN RECEPTOR-RELATED"/>
    <property type="match status" value="1"/>
</dbReference>
<sequence>MDRAKQAARKLSEGEKELEKRFTILWHEIESWQQDNHYIISGYRPQSNSYKKSAESLGYLHNETVNIYTHLVGAIVAILLAVILYSTLGPRYRTATKEDIVVFACFFLGATACLAMSATFHTISNHSHAVASFGNKLDYLGIVFLIWGSFIPILYYGFQTEPQLIKRYWTMITTLAAATSVAAVHPKFRTPALRPLRALMFVCMGLSAVVPVLHAVSLFGLQQCRDSIGLDYVVAQGALYIIGAGLYAARFPERMKPGMFDIWGSSHQIFHILVLLAAATHLVGLTRTFDYEHSQRDRMATFTFLDKIWS</sequence>
<reference evidence="8 9" key="1">
    <citation type="submission" date="2016-07" db="EMBL/GenBank/DDBJ databases">
        <title>Pervasive Adenine N6-methylation of Active Genes in Fungi.</title>
        <authorList>
            <consortium name="DOE Joint Genome Institute"/>
            <person name="Mondo S.J."/>
            <person name="Dannebaum R.O."/>
            <person name="Kuo R.C."/>
            <person name="Labutti K."/>
            <person name="Haridas S."/>
            <person name="Kuo A."/>
            <person name="Salamov A."/>
            <person name="Ahrendt S.R."/>
            <person name="Lipzen A."/>
            <person name="Sullivan W."/>
            <person name="Andreopoulos W.B."/>
            <person name="Clum A."/>
            <person name="Lindquist E."/>
            <person name="Daum C."/>
            <person name="Ramamoorthy G.K."/>
            <person name="Gryganskyi A."/>
            <person name="Culley D."/>
            <person name="Magnuson J.K."/>
            <person name="James T.Y."/>
            <person name="O'Malley M.A."/>
            <person name="Stajich J.E."/>
            <person name="Spatafora J.W."/>
            <person name="Visel A."/>
            <person name="Grigoriev I.V."/>
        </authorList>
    </citation>
    <scope>NUCLEOTIDE SEQUENCE [LARGE SCALE GENOMIC DNA]</scope>
    <source>
        <strain evidence="8 9">CBS 115471</strain>
    </source>
</reference>
<feature type="transmembrane region" description="Helical" evidence="7">
    <location>
        <begin position="228"/>
        <end position="249"/>
    </location>
</feature>
<keyword evidence="4 7" id="KW-1133">Transmembrane helix</keyword>
<feature type="transmembrane region" description="Helical" evidence="7">
    <location>
        <begin position="269"/>
        <end position="289"/>
    </location>
</feature>
<evidence type="ECO:0000313" key="9">
    <source>
        <dbReference type="Proteomes" id="UP000193144"/>
    </source>
</evidence>
<dbReference type="GO" id="GO:0006882">
    <property type="term" value="P:intracellular zinc ion homeostasis"/>
    <property type="evidence" value="ECO:0007669"/>
    <property type="project" value="TreeGrafter"/>
</dbReference>
<feature type="transmembrane region" description="Helical" evidence="7">
    <location>
        <begin position="198"/>
        <end position="221"/>
    </location>
</feature>
<evidence type="ECO:0000313" key="8">
    <source>
        <dbReference type="EMBL" id="ORX98771.1"/>
    </source>
</evidence>
<proteinExistence type="inferred from homology"/>
<comment type="subcellular location">
    <subcellularLocation>
        <location evidence="1">Membrane</location>
        <topology evidence="1">Multi-pass membrane protein</topology>
    </subcellularLocation>
</comment>
<dbReference type="AlphaFoldDB" id="A0A1Y1YL69"/>
<comment type="similarity">
    <text evidence="2">Belongs to the ADIPOR family.</text>
</comment>
<feature type="transmembrane region" description="Helical" evidence="7">
    <location>
        <begin position="168"/>
        <end position="186"/>
    </location>
</feature>
<feature type="binding site" evidence="6">
    <location>
        <position position="271"/>
    </location>
    <ligand>
        <name>Zn(2+)</name>
        <dbReference type="ChEBI" id="CHEBI:29105"/>
    </ligand>
</feature>
<accession>A0A1Y1YL69</accession>
<organism evidence="8 9">
    <name type="scientific">Clohesyomyces aquaticus</name>
    <dbReference type="NCBI Taxonomy" id="1231657"/>
    <lineage>
        <taxon>Eukaryota</taxon>
        <taxon>Fungi</taxon>
        <taxon>Dikarya</taxon>
        <taxon>Ascomycota</taxon>
        <taxon>Pezizomycotina</taxon>
        <taxon>Dothideomycetes</taxon>
        <taxon>Pleosporomycetidae</taxon>
        <taxon>Pleosporales</taxon>
        <taxon>Lindgomycetaceae</taxon>
        <taxon>Clohesyomyces</taxon>
    </lineage>
</organism>
<dbReference type="GO" id="GO:0038023">
    <property type="term" value="F:signaling receptor activity"/>
    <property type="evidence" value="ECO:0007669"/>
    <property type="project" value="TreeGrafter"/>
</dbReference>
<evidence type="ECO:0000256" key="3">
    <source>
        <dbReference type="ARBA" id="ARBA00022692"/>
    </source>
</evidence>
<name>A0A1Y1YL69_9PLEO</name>
<evidence type="ECO:0000256" key="7">
    <source>
        <dbReference type="SAM" id="Phobius"/>
    </source>
</evidence>
<comment type="caution">
    <text evidence="8">The sequence shown here is derived from an EMBL/GenBank/DDBJ whole genome shotgun (WGS) entry which is preliminary data.</text>
</comment>
<keyword evidence="3 7" id="KW-0812">Transmembrane</keyword>
<dbReference type="EMBL" id="MCFA01000209">
    <property type="protein sequence ID" value="ORX98771.1"/>
    <property type="molecule type" value="Genomic_DNA"/>
</dbReference>
<dbReference type="Proteomes" id="UP000193144">
    <property type="component" value="Unassembled WGS sequence"/>
</dbReference>
<dbReference type="InterPro" id="IPR004254">
    <property type="entry name" value="AdipoR/HlyIII-related"/>
</dbReference>
<keyword evidence="6" id="KW-0479">Metal-binding</keyword>
<evidence type="ECO:0000256" key="1">
    <source>
        <dbReference type="ARBA" id="ARBA00004141"/>
    </source>
</evidence>
<evidence type="ECO:0000256" key="2">
    <source>
        <dbReference type="ARBA" id="ARBA00007018"/>
    </source>
</evidence>
<keyword evidence="6" id="KW-0862">Zinc</keyword>
<gene>
    <name evidence="8" type="ORF">BCR34DRAFT_143232</name>
</gene>